<protein>
    <recommendedName>
        <fullName evidence="2">Staygreen protein domain-containing protein</fullName>
    </recommendedName>
</protein>
<dbReference type="AlphaFoldDB" id="A0A0A0IEB5"/>
<dbReference type="EMBL" id="JDRY01000059">
    <property type="protein sequence ID" value="KGM97965.1"/>
    <property type="molecule type" value="Genomic_DNA"/>
</dbReference>
<sequence length="150" mass="17372">MKNLDPKKLSVDFQQDISSTGPILPRRYTLTPSDEKEDLLLNIGFDYTFDKITDARDEVFAQWIELNGEHILSVDVYVGGLEFDFVNQSKRYDIFNKKLSFALSAIRYGDSELFKAHSELDNSEVIVHFHSIYPSFNTKKFVGYINNFID</sequence>
<proteinExistence type="predicted"/>
<name>A0A0A0IEB5_CLOBO</name>
<feature type="domain" description="Staygreen protein" evidence="2">
    <location>
        <begin position="3"/>
        <end position="147"/>
    </location>
</feature>
<reference evidence="3 4" key="1">
    <citation type="submission" date="2014-01" db="EMBL/GenBank/DDBJ databases">
        <title>Plasmidome dynamics in the species complex Clostridium novyi sensu lato converts strains of independent lineages into distinctly different pathogens.</title>
        <authorList>
            <person name="Skarin H."/>
            <person name="Segerman B."/>
        </authorList>
    </citation>
    <scope>NUCLEOTIDE SEQUENCE [LARGE SCALE GENOMIC DNA]</scope>
    <source>
        <strain evidence="3 4">DC5</strain>
    </source>
</reference>
<comment type="caution">
    <text evidence="3">The sequence shown here is derived from an EMBL/GenBank/DDBJ whole genome shotgun (WGS) entry which is preliminary data.</text>
</comment>
<organism evidence="3 4">
    <name type="scientific">Clostridium botulinum C/D str. DC5</name>
    <dbReference type="NCBI Taxonomy" id="1443128"/>
    <lineage>
        <taxon>Bacteria</taxon>
        <taxon>Bacillati</taxon>
        <taxon>Bacillota</taxon>
        <taxon>Clostridia</taxon>
        <taxon>Eubacteriales</taxon>
        <taxon>Clostridiaceae</taxon>
        <taxon>Clostridium</taxon>
    </lineage>
</organism>
<dbReference type="PANTHER" id="PTHR31750">
    <property type="entry name" value="PROTEIN STAY-GREEN 1, CHLOROPLASTIC-RELATED"/>
    <property type="match status" value="1"/>
</dbReference>
<dbReference type="InterPro" id="IPR024438">
    <property type="entry name" value="Staygreen"/>
</dbReference>
<gene>
    <name evidence="3" type="ORF">Z955_11665</name>
</gene>
<evidence type="ECO:0000313" key="4">
    <source>
        <dbReference type="Proteomes" id="UP000030014"/>
    </source>
</evidence>
<dbReference type="Pfam" id="PF12638">
    <property type="entry name" value="Staygreen"/>
    <property type="match status" value="1"/>
</dbReference>
<dbReference type="PANTHER" id="PTHR31750:SF4">
    <property type="entry name" value="LP06106P"/>
    <property type="match status" value="1"/>
</dbReference>
<evidence type="ECO:0000256" key="1">
    <source>
        <dbReference type="ARBA" id="ARBA00022946"/>
    </source>
</evidence>
<evidence type="ECO:0000313" key="3">
    <source>
        <dbReference type="EMBL" id="KGM97965.1"/>
    </source>
</evidence>
<accession>A0A0A0IEB5</accession>
<dbReference type="Proteomes" id="UP000030014">
    <property type="component" value="Unassembled WGS sequence"/>
</dbReference>
<evidence type="ECO:0000259" key="2">
    <source>
        <dbReference type="Pfam" id="PF12638"/>
    </source>
</evidence>
<keyword evidence="1" id="KW-0809">Transit peptide</keyword>
<dbReference type="RefSeq" id="WP_039256931.1">
    <property type="nucleotide sequence ID" value="NZ_JDRY01000059.1"/>
</dbReference>